<dbReference type="AlphaFoldDB" id="A0A443K113"/>
<dbReference type="InterPro" id="IPR003439">
    <property type="entry name" value="ABC_transporter-like_ATP-bd"/>
</dbReference>
<dbReference type="PROSITE" id="PS50893">
    <property type="entry name" value="ABC_TRANSPORTER_2"/>
    <property type="match status" value="1"/>
</dbReference>
<protein>
    <submittedName>
        <fullName evidence="5">ATP-binding cassette domain-containing protein</fullName>
    </submittedName>
</protein>
<keyword evidence="2 5" id="KW-0067">ATP-binding</keyword>
<accession>A0A443K113</accession>
<evidence type="ECO:0000313" key="5">
    <source>
        <dbReference type="EMBL" id="RWR26416.1"/>
    </source>
</evidence>
<dbReference type="SUPFAM" id="SSF52540">
    <property type="entry name" value="P-loop containing nucleoside triphosphate hydrolases"/>
    <property type="match status" value="1"/>
</dbReference>
<evidence type="ECO:0000256" key="1">
    <source>
        <dbReference type="ARBA" id="ARBA00022741"/>
    </source>
</evidence>
<evidence type="ECO:0000313" key="6">
    <source>
        <dbReference type="Proteomes" id="UP000285295"/>
    </source>
</evidence>
<evidence type="ECO:0000256" key="3">
    <source>
        <dbReference type="SAM" id="MobiDB-lite"/>
    </source>
</evidence>
<dbReference type="InterPro" id="IPR027417">
    <property type="entry name" value="P-loop_NTPase"/>
</dbReference>
<dbReference type="InterPro" id="IPR051921">
    <property type="entry name" value="ABC_osmolyte_uptake_ATP-bind"/>
</dbReference>
<name>A0A443K113_9RHOB</name>
<feature type="domain" description="ABC transporter" evidence="4">
    <location>
        <begin position="59"/>
        <end position="295"/>
    </location>
</feature>
<proteinExistence type="predicted"/>
<dbReference type="PANTHER" id="PTHR43869">
    <property type="entry name" value="GLYCINE BETAINE/PROLINE BETAINE TRANSPORT SYSTEM ATP-BINDING PROTEIN PROV"/>
    <property type="match status" value="1"/>
</dbReference>
<dbReference type="GO" id="GO:0005524">
    <property type="term" value="F:ATP binding"/>
    <property type="evidence" value="ECO:0007669"/>
    <property type="project" value="UniProtKB-KW"/>
</dbReference>
<dbReference type="Pfam" id="PF00005">
    <property type="entry name" value="ABC_tran"/>
    <property type="match status" value="1"/>
</dbReference>
<dbReference type="EMBL" id="SAUX01000033">
    <property type="protein sequence ID" value="RWR26416.1"/>
    <property type="molecule type" value="Genomic_DNA"/>
</dbReference>
<evidence type="ECO:0000259" key="4">
    <source>
        <dbReference type="PROSITE" id="PS50893"/>
    </source>
</evidence>
<keyword evidence="1" id="KW-0547">Nucleotide-binding</keyword>
<dbReference type="Proteomes" id="UP000285295">
    <property type="component" value="Unassembled WGS sequence"/>
</dbReference>
<dbReference type="SMART" id="SM00382">
    <property type="entry name" value="AAA"/>
    <property type="match status" value="1"/>
</dbReference>
<organism evidence="5 6">
    <name type="scientific">Paenirhodobacter populi</name>
    <dbReference type="NCBI Taxonomy" id="2306993"/>
    <lineage>
        <taxon>Bacteria</taxon>
        <taxon>Pseudomonadati</taxon>
        <taxon>Pseudomonadota</taxon>
        <taxon>Alphaproteobacteria</taxon>
        <taxon>Rhodobacterales</taxon>
        <taxon>Rhodobacter group</taxon>
        <taxon>Paenirhodobacter</taxon>
    </lineage>
</organism>
<reference evidence="5 6" key="2">
    <citation type="submission" date="2019-01" db="EMBL/GenBank/DDBJ databases">
        <authorList>
            <person name="Li Y."/>
        </authorList>
    </citation>
    <scope>NUCLEOTIDE SEQUENCE [LARGE SCALE GENOMIC DNA]</scope>
    <source>
        <strain evidence="5 6">D19-10-3-21</strain>
    </source>
</reference>
<gene>
    <name evidence="5" type="ORF">D2T31_20065</name>
</gene>
<evidence type="ECO:0000256" key="2">
    <source>
        <dbReference type="ARBA" id="ARBA00022840"/>
    </source>
</evidence>
<reference evidence="5 6" key="1">
    <citation type="submission" date="2019-01" db="EMBL/GenBank/DDBJ databases">
        <title>Sinorhodobacter populi sp. nov. isolated from the symptomatic bark tissue of Populus euramericana canker.</title>
        <authorList>
            <person name="Xu G."/>
        </authorList>
    </citation>
    <scope>NUCLEOTIDE SEQUENCE [LARGE SCALE GENOMIC DNA]</scope>
    <source>
        <strain evidence="5 6">D19-10-3-21</strain>
    </source>
</reference>
<dbReference type="GO" id="GO:0016887">
    <property type="term" value="F:ATP hydrolysis activity"/>
    <property type="evidence" value="ECO:0007669"/>
    <property type="project" value="InterPro"/>
</dbReference>
<dbReference type="OrthoDB" id="9802264at2"/>
<feature type="region of interest" description="Disordered" evidence="3">
    <location>
        <begin position="1"/>
        <end position="32"/>
    </location>
</feature>
<dbReference type="PANTHER" id="PTHR43869:SF1">
    <property type="entry name" value="GLYCINE BETAINE_PROLINE BETAINE TRANSPORT SYSTEM ATP-BINDING PROTEIN PROV"/>
    <property type="match status" value="1"/>
</dbReference>
<dbReference type="Gene3D" id="3.40.50.300">
    <property type="entry name" value="P-loop containing nucleotide triphosphate hydrolases"/>
    <property type="match status" value="1"/>
</dbReference>
<dbReference type="InterPro" id="IPR003593">
    <property type="entry name" value="AAA+_ATPase"/>
</dbReference>
<sequence>MPRGNPHPGCRNRHPGRQRGRGPETTGTTGRTHRLTVEKIYKIFGHAPQQALARLREGGSKQSVLAASGHVVGLNDVSLSIPAGSIYMVTGLSGSGQSTLARGLNRLIEPDAGRILLDGEDILQAGADRLREIRRARIAMMFQHFALLPNKSVVENVEFGLKLRGVPRAERRAKAREMLDIVCLAEWSDRPTAALSGGMRQRVGLARAHATDADLLIMDEAFSALDPLIRTEMQDELLRLQKMLKKTIVFITHDFQEAVRIGTRIAIMAEGQMMRDGTPQDIVEAPGSDYVAAFTRGADRSRLFDARTVMAPPGTPSRFALDAAGRLLGAADGGQPLTVAPGANLAEVAAACLATDLSPS</sequence>
<feature type="compositionally biased region" description="Basic residues" evidence="3">
    <location>
        <begin position="10"/>
        <end position="20"/>
    </location>
</feature>
<comment type="caution">
    <text evidence="5">The sequence shown here is derived from an EMBL/GenBank/DDBJ whole genome shotgun (WGS) entry which is preliminary data.</text>
</comment>